<reference evidence="1" key="1">
    <citation type="submission" date="2008-12" db="EMBL/GenBank/DDBJ databases">
        <title>Medicago truncatula full length cdna cloning project.</title>
        <authorList>
            <person name="Moskal W."/>
            <person name="Chan A."/>
            <person name="Cheung F."/>
            <person name="Xiao Y."/>
            <person name="Town C.D."/>
        </authorList>
    </citation>
    <scope>NUCLEOTIDE SEQUENCE</scope>
</reference>
<dbReference type="AlphaFoldDB" id="B7FHP8"/>
<sequence>MRNLMSSIKLVQWCAYLTCLMCPNIVWEGIEK</sequence>
<proteinExistence type="evidence at transcript level"/>
<evidence type="ECO:0000313" key="1">
    <source>
        <dbReference type="EMBL" id="ACJ84277.1"/>
    </source>
</evidence>
<protein>
    <submittedName>
        <fullName evidence="1">Uncharacterized protein</fullName>
    </submittedName>
</protein>
<dbReference type="EMBL" id="BT051613">
    <property type="protein sequence ID" value="ACJ84277.1"/>
    <property type="molecule type" value="mRNA"/>
</dbReference>
<organism evidence="1">
    <name type="scientific">Medicago truncatula</name>
    <name type="common">Barrel medic</name>
    <name type="synonym">Medicago tribuloides</name>
    <dbReference type="NCBI Taxonomy" id="3880"/>
    <lineage>
        <taxon>Eukaryota</taxon>
        <taxon>Viridiplantae</taxon>
        <taxon>Streptophyta</taxon>
        <taxon>Embryophyta</taxon>
        <taxon>Tracheophyta</taxon>
        <taxon>Spermatophyta</taxon>
        <taxon>Magnoliopsida</taxon>
        <taxon>eudicotyledons</taxon>
        <taxon>Gunneridae</taxon>
        <taxon>Pentapetalae</taxon>
        <taxon>rosids</taxon>
        <taxon>fabids</taxon>
        <taxon>Fabales</taxon>
        <taxon>Fabaceae</taxon>
        <taxon>Papilionoideae</taxon>
        <taxon>50 kb inversion clade</taxon>
        <taxon>NPAAA clade</taxon>
        <taxon>Hologalegina</taxon>
        <taxon>IRL clade</taxon>
        <taxon>Trifolieae</taxon>
        <taxon>Medicago</taxon>
    </lineage>
</organism>
<name>B7FHP8_MEDTR</name>
<accession>B7FHP8</accession>